<dbReference type="PANTHER" id="PTHR43272">
    <property type="entry name" value="LONG-CHAIN-FATTY-ACID--COA LIGASE"/>
    <property type="match status" value="1"/>
</dbReference>
<gene>
    <name evidence="9" type="ORF">WJX74_009471</name>
</gene>
<keyword evidence="5 7" id="KW-0067">ATP-binding</keyword>
<dbReference type="SUPFAM" id="SSF56801">
    <property type="entry name" value="Acetyl-CoA synthetase-like"/>
    <property type="match status" value="1"/>
</dbReference>
<dbReference type="GO" id="GO:0016020">
    <property type="term" value="C:membrane"/>
    <property type="evidence" value="ECO:0007669"/>
    <property type="project" value="TreeGrafter"/>
</dbReference>
<protein>
    <recommendedName>
        <fullName evidence="6 7">Long-chain-fatty-acid--CoA ligase</fullName>
        <ecNumber evidence="6 7">6.2.1.3</ecNumber>
    </recommendedName>
</protein>
<accession>A0AAW1QVZ8</accession>
<dbReference type="AlphaFoldDB" id="A0AAW1QVZ8"/>
<comment type="similarity">
    <text evidence="1 7">Belongs to the ATP-dependent AMP-binding enzyme family.</text>
</comment>
<dbReference type="InterPro" id="IPR045311">
    <property type="entry name" value="LC-FACS_euk"/>
</dbReference>
<dbReference type="EMBL" id="JALJOS010000025">
    <property type="protein sequence ID" value="KAK9825324.1"/>
    <property type="molecule type" value="Genomic_DNA"/>
</dbReference>
<dbReference type="Proteomes" id="UP001438707">
    <property type="component" value="Unassembled WGS sequence"/>
</dbReference>
<organism evidence="9 10">
    <name type="scientific">Apatococcus lobatus</name>
    <dbReference type="NCBI Taxonomy" id="904363"/>
    <lineage>
        <taxon>Eukaryota</taxon>
        <taxon>Viridiplantae</taxon>
        <taxon>Chlorophyta</taxon>
        <taxon>core chlorophytes</taxon>
        <taxon>Trebouxiophyceae</taxon>
        <taxon>Chlorellales</taxon>
        <taxon>Chlorellaceae</taxon>
        <taxon>Apatococcus</taxon>
    </lineage>
</organism>
<keyword evidence="2 7" id="KW-0436">Ligase</keyword>
<evidence type="ECO:0000256" key="5">
    <source>
        <dbReference type="ARBA" id="ARBA00022840"/>
    </source>
</evidence>
<reference evidence="9 10" key="1">
    <citation type="journal article" date="2024" name="Nat. Commun.">
        <title>Phylogenomics reveals the evolutionary origins of lichenization in chlorophyte algae.</title>
        <authorList>
            <person name="Puginier C."/>
            <person name="Libourel C."/>
            <person name="Otte J."/>
            <person name="Skaloud P."/>
            <person name="Haon M."/>
            <person name="Grisel S."/>
            <person name="Petersen M."/>
            <person name="Berrin J.G."/>
            <person name="Delaux P.M."/>
            <person name="Dal Grande F."/>
            <person name="Keller J."/>
        </authorList>
    </citation>
    <scope>NUCLEOTIDE SEQUENCE [LARGE SCALE GENOMIC DNA]</scope>
    <source>
        <strain evidence="9 10">SAG 2145</strain>
    </source>
</reference>
<dbReference type="GO" id="GO:0005524">
    <property type="term" value="F:ATP binding"/>
    <property type="evidence" value="ECO:0007669"/>
    <property type="project" value="UniProtKB-KW"/>
</dbReference>
<dbReference type="Pfam" id="PF00501">
    <property type="entry name" value="AMP-binding"/>
    <property type="match status" value="1"/>
</dbReference>
<keyword evidence="3 7" id="KW-0547">Nucleotide-binding</keyword>
<dbReference type="GO" id="GO:0005783">
    <property type="term" value="C:endoplasmic reticulum"/>
    <property type="evidence" value="ECO:0007669"/>
    <property type="project" value="TreeGrafter"/>
</dbReference>
<evidence type="ECO:0000313" key="10">
    <source>
        <dbReference type="Proteomes" id="UP001438707"/>
    </source>
</evidence>
<evidence type="ECO:0000256" key="4">
    <source>
        <dbReference type="ARBA" id="ARBA00022832"/>
    </source>
</evidence>
<dbReference type="EC" id="6.2.1.3" evidence="6 7"/>
<evidence type="ECO:0000256" key="6">
    <source>
        <dbReference type="ARBA" id="ARBA00026121"/>
    </source>
</evidence>
<dbReference type="InterPro" id="IPR020845">
    <property type="entry name" value="AMP-binding_CS"/>
</dbReference>
<name>A0AAW1QVZ8_9CHLO</name>
<evidence type="ECO:0000256" key="2">
    <source>
        <dbReference type="ARBA" id="ARBA00022598"/>
    </source>
</evidence>
<evidence type="ECO:0000256" key="3">
    <source>
        <dbReference type="ARBA" id="ARBA00022741"/>
    </source>
</evidence>
<dbReference type="PROSITE" id="PS00455">
    <property type="entry name" value="AMP_BINDING"/>
    <property type="match status" value="1"/>
</dbReference>
<dbReference type="Gene3D" id="3.40.50.12780">
    <property type="entry name" value="N-terminal domain of ligase-like"/>
    <property type="match status" value="1"/>
</dbReference>
<keyword evidence="10" id="KW-1185">Reference proteome</keyword>
<proteinExistence type="inferred from homology"/>
<keyword evidence="7" id="KW-0443">Lipid metabolism</keyword>
<comment type="catalytic activity">
    <reaction evidence="7">
        <text>a long-chain fatty acid + ATP + CoA = a long-chain fatty acyl-CoA + AMP + diphosphate</text>
        <dbReference type="Rhea" id="RHEA:15421"/>
        <dbReference type="ChEBI" id="CHEBI:30616"/>
        <dbReference type="ChEBI" id="CHEBI:33019"/>
        <dbReference type="ChEBI" id="CHEBI:57287"/>
        <dbReference type="ChEBI" id="CHEBI:57560"/>
        <dbReference type="ChEBI" id="CHEBI:83139"/>
        <dbReference type="ChEBI" id="CHEBI:456215"/>
        <dbReference type="EC" id="6.2.1.3"/>
    </reaction>
</comment>
<evidence type="ECO:0000256" key="1">
    <source>
        <dbReference type="ARBA" id="ARBA00006432"/>
    </source>
</evidence>
<sequence length="665" mass="72909">MQQEYHWLREVRPSRSASEGTPVVGPTYENIAQPEGKHVDTLEEVSTLYESFSRSVKLHADKPALGFRRTVKGRPCAYEWLTYRESGVLAANVAAAFGEVGVQAHDRCGIFGVNSPQWMLAMQACNRQSVYCVPLYDTLGEEALVYILGHAEISICFVQGPKLPALSKALASKESRVKTVIYWGEVDISSQDFQELKGLGIRAHSWDDFIAVGQDVSGPACPPKPDDICTIMYTSGTTGNPKGVILTHRAVLASCANVRAAVETGGIILDSSDVYFSFLPLAHIYDRVGEELFLYLGCRVGYWRGEVTGLLDDVVALQPTIFSAVPRVFERIYSGVNAKISASFIKSLLYNIGFRWKLAYLNQGLPLHKASPLFDALVFSKIRAQLGGNLKGICSGGAPLSTPVQDFLRVTMCCHVIQGYGLTETASAGLMSTSNHGMVGTVGPPKPGMRFRLEAIPEMGYDPQGKPARGEVCLQGPAVFQGYYKQEQLTAEVLDADGWFHTGDVGEILLNGAVRIIDRKKNIFKLAQGEYVAVERLEETYKAASLVEQVWVYGNSFESALVAVVVPDRAGLLQWASKAGVKGSFDQICSSSKAQQHVLNDLVATGRTGNLKGFEILRAIQLEPKPFGIAEGLMTPTFKLKRPQMQRHYQASIDKMYLELKNSKK</sequence>
<dbReference type="InterPro" id="IPR000873">
    <property type="entry name" value="AMP-dep_synth/lig_dom"/>
</dbReference>
<dbReference type="CDD" id="cd05927">
    <property type="entry name" value="LC-FACS_euk"/>
    <property type="match status" value="1"/>
</dbReference>
<comment type="caution">
    <text evidence="9">The sequence shown here is derived from an EMBL/GenBank/DDBJ whole genome shotgun (WGS) entry which is preliminary data.</text>
</comment>
<dbReference type="PANTHER" id="PTHR43272:SF3">
    <property type="entry name" value="LONG CHAIN ACYL-COA SYNTHETASE 4"/>
    <property type="match status" value="1"/>
</dbReference>
<evidence type="ECO:0000256" key="7">
    <source>
        <dbReference type="RuleBase" id="RU369030"/>
    </source>
</evidence>
<evidence type="ECO:0000259" key="8">
    <source>
        <dbReference type="Pfam" id="PF00501"/>
    </source>
</evidence>
<feature type="domain" description="AMP-dependent synthetase/ligase" evidence="8">
    <location>
        <begin position="53"/>
        <end position="484"/>
    </location>
</feature>
<evidence type="ECO:0000313" key="9">
    <source>
        <dbReference type="EMBL" id="KAK9825324.1"/>
    </source>
</evidence>
<dbReference type="InterPro" id="IPR042099">
    <property type="entry name" value="ANL_N_sf"/>
</dbReference>
<keyword evidence="4 7" id="KW-0276">Fatty acid metabolism</keyword>
<comment type="function">
    <text evidence="7">Catalyzes the conversion of long-chain fatty acids to their active form acyl-CoAs for both synthesis of cellular lipids, and degradation via beta-oxidation.</text>
</comment>
<dbReference type="GO" id="GO:0004467">
    <property type="term" value="F:long-chain fatty acid-CoA ligase activity"/>
    <property type="evidence" value="ECO:0007669"/>
    <property type="project" value="UniProtKB-EC"/>
</dbReference>